<name>A0AC60NW66_IXOPE</name>
<organism evidence="1 2">
    <name type="scientific">Ixodes persulcatus</name>
    <name type="common">Taiga tick</name>
    <dbReference type="NCBI Taxonomy" id="34615"/>
    <lineage>
        <taxon>Eukaryota</taxon>
        <taxon>Metazoa</taxon>
        <taxon>Ecdysozoa</taxon>
        <taxon>Arthropoda</taxon>
        <taxon>Chelicerata</taxon>
        <taxon>Arachnida</taxon>
        <taxon>Acari</taxon>
        <taxon>Parasitiformes</taxon>
        <taxon>Ixodida</taxon>
        <taxon>Ixodoidea</taxon>
        <taxon>Ixodidae</taxon>
        <taxon>Ixodinae</taxon>
        <taxon>Ixodes</taxon>
    </lineage>
</organism>
<evidence type="ECO:0000313" key="2">
    <source>
        <dbReference type="Proteomes" id="UP000805193"/>
    </source>
</evidence>
<gene>
    <name evidence="1" type="ORF">HPB47_011506</name>
</gene>
<sequence length="506" mass="56143">MGGGSDGHIEATLQSAVDIIAVHAGAANLSCSPQKSELLLLRPSRVATTPPEIRLQVNNHLIPEVPTIRVLGLLIQNNGKNAQALQKLQISVDQTLRLIHRISPRHHGLKEQEMLRLVQAFVISRLVFSTPYLPLQRAELDKVNALIRKTYKAALSLSPSTSTDRLLKLGVHNTAEELAEAHLTAQCERLSTTQAGRHILTSLQINFPSNPSHKCSLPLDIRQSLQVSPIPRNMHPQYHEQRRLKRAEALHRRLGGREDVAYVDAAEYTRREAFALSAVNNAGSLLTSATLYTTLSEEAEEFAIALAMTNTSATTIVSDSKTAIRNFMKGRVSPYTLRLLTKHPPHHSVHHIWTPAHSSLPGNEAAHTSARGLTDRAGDPAPPGMEFRTARDRLVTFHEITNHYRLRRRIYPPHTLPYLELKPLRGDSSRPTRLFTPSCALCHGRADLTHIIWNCPKDPWSDGPGIATLGQWEATLLSLDPVLQDRVTQRAEWVAGVHGLLATRRG</sequence>
<dbReference type="Proteomes" id="UP000805193">
    <property type="component" value="Unassembled WGS sequence"/>
</dbReference>
<keyword evidence="2" id="KW-1185">Reference proteome</keyword>
<protein>
    <submittedName>
        <fullName evidence="1">Uncharacterized protein</fullName>
    </submittedName>
</protein>
<dbReference type="EMBL" id="JABSTQ010011435">
    <property type="protein sequence ID" value="KAG0411400.1"/>
    <property type="molecule type" value="Genomic_DNA"/>
</dbReference>
<accession>A0AC60NW66</accession>
<reference evidence="1 2" key="1">
    <citation type="journal article" date="2020" name="Cell">
        <title>Large-Scale Comparative Analyses of Tick Genomes Elucidate Their Genetic Diversity and Vector Capacities.</title>
        <authorList>
            <consortium name="Tick Genome and Microbiome Consortium (TIGMIC)"/>
            <person name="Jia N."/>
            <person name="Wang J."/>
            <person name="Shi W."/>
            <person name="Du L."/>
            <person name="Sun Y."/>
            <person name="Zhan W."/>
            <person name="Jiang J.F."/>
            <person name="Wang Q."/>
            <person name="Zhang B."/>
            <person name="Ji P."/>
            <person name="Bell-Sakyi L."/>
            <person name="Cui X.M."/>
            <person name="Yuan T.T."/>
            <person name="Jiang B.G."/>
            <person name="Yang W.F."/>
            <person name="Lam T.T."/>
            <person name="Chang Q.C."/>
            <person name="Ding S.J."/>
            <person name="Wang X.J."/>
            <person name="Zhu J.G."/>
            <person name="Ruan X.D."/>
            <person name="Zhao L."/>
            <person name="Wei J.T."/>
            <person name="Ye R.Z."/>
            <person name="Que T.C."/>
            <person name="Du C.H."/>
            <person name="Zhou Y.H."/>
            <person name="Cheng J.X."/>
            <person name="Dai P.F."/>
            <person name="Guo W.B."/>
            <person name="Han X.H."/>
            <person name="Huang E.J."/>
            <person name="Li L.F."/>
            <person name="Wei W."/>
            <person name="Gao Y.C."/>
            <person name="Liu J.Z."/>
            <person name="Shao H.Z."/>
            <person name="Wang X."/>
            <person name="Wang C.C."/>
            <person name="Yang T.C."/>
            <person name="Huo Q.B."/>
            <person name="Li W."/>
            <person name="Chen H.Y."/>
            <person name="Chen S.E."/>
            <person name="Zhou L.G."/>
            <person name="Ni X.B."/>
            <person name="Tian J.H."/>
            <person name="Sheng Y."/>
            <person name="Liu T."/>
            <person name="Pan Y.S."/>
            <person name="Xia L.Y."/>
            <person name="Li J."/>
            <person name="Zhao F."/>
            <person name="Cao W.C."/>
        </authorList>
    </citation>
    <scope>NUCLEOTIDE SEQUENCE [LARGE SCALE GENOMIC DNA]</scope>
    <source>
        <strain evidence="1">Iper-2018</strain>
    </source>
</reference>
<proteinExistence type="predicted"/>
<comment type="caution">
    <text evidence="1">The sequence shown here is derived from an EMBL/GenBank/DDBJ whole genome shotgun (WGS) entry which is preliminary data.</text>
</comment>
<evidence type="ECO:0000313" key="1">
    <source>
        <dbReference type="EMBL" id="KAG0411400.1"/>
    </source>
</evidence>